<dbReference type="Pfam" id="PF01753">
    <property type="entry name" value="zf-MYND"/>
    <property type="match status" value="1"/>
</dbReference>
<evidence type="ECO:0000256" key="1">
    <source>
        <dbReference type="ARBA" id="ARBA00022723"/>
    </source>
</evidence>
<keyword evidence="1" id="KW-0479">Metal-binding</keyword>
<dbReference type="InterPro" id="IPR002893">
    <property type="entry name" value="Znf_MYND"/>
</dbReference>
<evidence type="ECO:0000256" key="2">
    <source>
        <dbReference type="ARBA" id="ARBA00022771"/>
    </source>
</evidence>
<dbReference type="PROSITE" id="PS50865">
    <property type="entry name" value="ZF_MYND_2"/>
    <property type="match status" value="1"/>
</dbReference>
<comment type="caution">
    <text evidence="6">The sequence shown here is derived from an EMBL/GenBank/DDBJ whole genome shotgun (WGS) entry which is preliminary data.</text>
</comment>
<keyword evidence="7" id="KW-1185">Reference proteome</keyword>
<evidence type="ECO:0000313" key="6">
    <source>
        <dbReference type="EMBL" id="CAF9923196.1"/>
    </source>
</evidence>
<keyword evidence="2 4" id="KW-0863">Zinc-finger</keyword>
<evidence type="ECO:0000256" key="3">
    <source>
        <dbReference type="ARBA" id="ARBA00022833"/>
    </source>
</evidence>
<protein>
    <recommendedName>
        <fullName evidence="5">MYND-type domain-containing protein</fullName>
    </recommendedName>
</protein>
<sequence>MGRTVHTCSVCEKSDAGLRQPFESCSRCNSQTYCSQECFESDWKSHRKTCGASILDRMSEPQRNFYRTLMPDDFLHACPEKDVYDMLDDCFFLRIADHYCFTDVKRAQGGNMTKFQDFLDLAEERAGLLPPWWSARKRRECEKTARETARMAPGSEDYDTKDFVVDHALIHAYKDYNIPMKLRLLAEKIYGSRATPEW</sequence>
<dbReference type="SUPFAM" id="SSF144232">
    <property type="entry name" value="HIT/MYND zinc finger-like"/>
    <property type="match status" value="1"/>
</dbReference>
<keyword evidence="3" id="KW-0862">Zinc</keyword>
<name>A0A8H3FLI6_9LECA</name>
<dbReference type="EMBL" id="CAJPDR010000166">
    <property type="protein sequence ID" value="CAF9923196.1"/>
    <property type="molecule type" value="Genomic_DNA"/>
</dbReference>
<evidence type="ECO:0000313" key="7">
    <source>
        <dbReference type="Proteomes" id="UP000664203"/>
    </source>
</evidence>
<feature type="domain" description="MYND-type" evidence="5">
    <location>
        <begin position="8"/>
        <end position="50"/>
    </location>
</feature>
<dbReference type="Proteomes" id="UP000664203">
    <property type="component" value="Unassembled WGS sequence"/>
</dbReference>
<reference evidence="6" key="1">
    <citation type="submission" date="2021-03" db="EMBL/GenBank/DDBJ databases">
        <authorList>
            <person name="Tagirdzhanova G."/>
        </authorList>
    </citation>
    <scope>NUCLEOTIDE SEQUENCE</scope>
</reference>
<dbReference type="OrthoDB" id="432970at2759"/>
<evidence type="ECO:0000259" key="5">
    <source>
        <dbReference type="PROSITE" id="PS50865"/>
    </source>
</evidence>
<organism evidence="6 7">
    <name type="scientific">Alectoria fallacina</name>
    <dbReference type="NCBI Taxonomy" id="1903189"/>
    <lineage>
        <taxon>Eukaryota</taxon>
        <taxon>Fungi</taxon>
        <taxon>Dikarya</taxon>
        <taxon>Ascomycota</taxon>
        <taxon>Pezizomycotina</taxon>
        <taxon>Lecanoromycetes</taxon>
        <taxon>OSLEUM clade</taxon>
        <taxon>Lecanoromycetidae</taxon>
        <taxon>Lecanorales</taxon>
        <taxon>Lecanorineae</taxon>
        <taxon>Parmeliaceae</taxon>
        <taxon>Alectoria</taxon>
    </lineage>
</organism>
<dbReference type="AlphaFoldDB" id="A0A8H3FLI6"/>
<evidence type="ECO:0000256" key="4">
    <source>
        <dbReference type="PROSITE-ProRule" id="PRU00134"/>
    </source>
</evidence>
<gene>
    <name evidence="6" type="ORF">ALECFALPRED_002323</name>
</gene>
<accession>A0A8H3FLI6</accession>
<proteinExistence type="predicted"/>
<dbReference type="Gene3D" id="6.10.140.2220">
    <property type="match status" value="1"/>
</dbReference>
<dbReference type="GO" id="GO:0008270">
    <property type="term" value="F:zinc ion binding"/>
    <property type="evidence" value="ECO:0007669"/>
    <property type="project" value="UniProtKB-KW"/>
</dbReference>